<evidence type="ECO:0000313" key="3">
    <source>
        <dbReference type="EMBL" id="ETF03358.1"/>
    </source>
</evidence>
<dbReference type="Gene3D" id="2.40.160.20">
    <property type="match status" value="1"/>
</dbReference>
<keyword evidence="2" id="KW-0732">Signal</keyword>
<evidence type="ECO:0000256" key="1">
    <source>
        <dbReference type="ARBA" id="ARBA00004442"/>
    </source>
</evidence>
<dbReference type="GO" id="GO:0055085">
    <property type="term" value="P:transmembrane transport"/>
    <property type="evidence" value="ECO:0007669"/>
    <property type="project" value="TreeGrafter"/>
</dbReference>
<dbReference type="HOGENOM" id="CLU_042505_1_1_4"/>
<dbReference type="AlphaFoldDB" id="V8QVH9"/>
<dbReference type="Pfam" id="PF03922">
    <property type="entry name" value="OmpW"/>
    <property type="match status" value="1"/>
</dbReference>
<organism evidence="3 4">
    <name type="scientific">Advenella kashmirensis W13003</name>
    <dbReference type="NCBI Taxonomy" id="1424334"/>
    <lineage>
        <taxon>Bacteria</taxon>
        <taxon>Pseudomonadati</taxon>
        <taxon>Pseudomonadota</taxon>
        <taxon>Betaproteobacteria</taxon>
        <taxon>Burkholderiales</taxon>
        <taxon>Alcaligenaceae</taxon>
    </lineage>
</organism>
<dbReference type="PATRIC" id="fig|1424334.3.peg.2261"/>
<dbReference type="RefSeq" id="WP_024005215.1">
    <property type="nucleotide sequence ID" value="NZ_KI650979.1"/>
</dbReference>
<feature type="chain" id="PRO_5004771895" evidence="2">
    <location>
        <begin position="26"/>
        <end position="222"/>
    </location>
</feature>
<dbReference type="PANTHER" id="PTHR36920:SF1">
    <property type="entry name" value="OUTER MEMBRANE PROTEIN W"/>
    <property type="match status" value="1"/>
</dbReference>
<proteinExistence type="predicted"/>
<accession>V8QVH9</accession>
<dbReference type="Proteomes" id="UP000018733">
    <property type="component" value="Unassembled WGS sequence"/>
</dbReference>
<dbReference type="PANTHER" id="PTHR36920">
    <property type="match status" value="1"/>
</dbReference>
<dbReference type="STRING" id="1424334.W822_11245"/>
<dbReference type="GO" id="GO:0009279">
    <property type="term" value="C:cell outer membrane"/>
    <property type="evidence" value="ECO:0007669"/>
    <property type="project" value="UniProtKB-SubCell"/>
</dbReference>
<keyword evidence="4" id="KW-1185">Reference proteome</keyword>
<reference evidence="3 4" key="1">
    <citation type="journal article" date="2014" name="Genome Announc.">
        <title>Draft Genome Sequence of Advenella kashmirensis Strain W13003, a Polycyclic Aromatic Hydrocarbon-Degrading Bacterium.</title>
        <authorList>
            <person name="Wang X."/>
            <person name="Jin D."/>
            <person name="Zhou L."/>
            <person name="Wu L."/>
            <person name="An W."/>
            <person name="Zhao L."/>
        </authorList>
    </citation>
    <scope>NUCLEOTIDE SEQUENCE [LARGE SCALE GENOMIC DNA]</scope>
    <source>
        <strain evidence="3 4">W13003</strain>
    </source>
</reference>
<dbReference type="eggNOG" id="COG3047">
    <property type="taxonomic scope" value="Bacteria"/>
</dbReference>
<name>V8QVH9_9BURK</name>
<feature type="signal peptide" evidence="2">
    <location>
        <begin position="1"/>
        <end position="25"/>
    </location>
</feature>
<dbReference type="InterPro" id="IPR005618">
    <property type="entry name" value="OMPW"/>
</dbReference>
<sequence>MIAVRHIAVACTVAVGSLLATPAVAHEAGDWIVKAGLTSVMPTSDNGTVGKAIAPRGIGLDIDSSTRPSFSLTYMATRHLGIELLAAAPFQHDIRGDAPDLGGDIGRIGKTRHLPPTLSLQWHFLPDAAVQPYVGVGVNYTTFFHTKPTGALRELGVEKLTLSDSWGLAAQVGADVRLSENWFMNASVRYIDIKTKVRIDGTKIGTAKVNPWVATIGVGYRF</sequence>
<comment type="caution">
    <text evidence="3">The sequence shown here is derived from an EMBL/GenBank/DDBJ whole genome shotgun (WGS) entry which is preliminary data.</text>
</comment>
<evidence type="ECO:0000256" key="2">
    <source>
        <dbReference type="SAM" id="SignalP"/>
    </source>
</evidence>
<dbReference type="SUPFAM" id="SSF56925">
    <property type="entry name" value="OMPA-like"/>
    <property type="match status" value="1"/>
</dbReference>
<evidence type="ECO:0000313" key="4">
    <source>
        <dbReference type="Proteomes" id="UP000018733"/>
    </source>
</evidence>
<dbReference type="OrthoDB" id="9807574at2"/>
<dbReference type="EMBL" id="AYXT01000009">
    <property type="protein sequence ID" value="ETF03358.1"/>
    <property type="molecule type" value="Genomic_DNA"/>
</dbReference>
<dbReference type="InterPro" id="IPR011250">
    <property type="entry name" value="OMP/PagP_B-barrel"/>
</dbReference>
<comment type="subcellular location">
    <subcellularLocation>
        <location evidence="1">Cell outer membrane</location>
    </subcellularLocation>
</comment>
<protein>
    <submittedName>
        <fullName evidence="3">Membrane protein</fullName>
    </submittedName>
</protein>
<gene>
    <name evidence="3" type="ORF">W822_11245</name>
</gene>